<accession>A0A420XUV8</accession>
<feature type="transmembrane region" description="Helical" evidence="1">
    <location>
        <begin position="35"/>
        <end position="55"/>
    </location>
</feature>
<keyword evidence="1 2" id="KW-0812">Transmembrane</keyword>
<dbReference type="Pfam" id="PF03083">
    <property type="entry name" value="MtN3_slv"/>
    <property type="match status" value="1"/>
</dbReference>
<keyword evidence="1" id="KW-1133">Transmembrane helix</keyword>
<dbReference type="Proteomes" id="UP000281955">
    <property type="component" value="Unassembled WGS sequence"/>
</dbReference>
<comment type="caution">
    <text evidence="2">The sequence shown here is derived from an EMBL/GenBank/DDBJ whole genome shotgun (WGS) entry which is preliminary data.</text>
</comment>
<evidence type="ECO:0000256" key="1">
    <source>
        <dbReference type="SAM" id="Phobius"/>
    </source>
</evidence>
<keyword evidence="1" id="KW-0472">Membrane</keyword>
<reference evidence="2 3" key="1">
    <citation type="submission" date="2018-10" db="EMBL/GenBank/DDBJ databases">
        <title>Genomic Encyclopedia of Archaeal and Bacterial Type Strains, Phase II (KMG-II): from individual species to whole genera.</title>
        <authorList>
            <person name="Goeker M."/>
        </authorList>
    </citation>
    <scope>NUCLEOTIDE SEQUENCE [LARGE SCALE GENOMIC DNA]</scope>
    <source>
        <strain evidence="2 3">RP-AC37</strain>
    </source>
</reference>
<organism evidence="2 3">
    <name type="scientific">Motilibacter peucedani</name>
    <dbReference type="NCBI Taxonomy" id="598650"/>
    <lineage>
        <taxon>Bacteria</taxon>
        <taxon>Bacillati</taxon>
        <taxon>Actinomycetota</taxon>
        <taxon>Actinomycetes</taxon>
        <taxon>Motilibacterales</taxon>
        <taxon>Motilibacteraceae</taxon>
        <taxon>Motilibacter</taxon>
    </lineage>
</organism>
<dbReference type="OrthoDB" id="9814012at2"/>
<keyword evidence="3" id="KW-1185">Reference proteome</keyword>
<proteinExistence type="predicted"/>
<dbReference type="AlphaFoldDB" id="A0A420XUV8"/>
<evidence type="ECO:0000313" key="2">
    <source>
        <dbReference type="EMBL" id="RKS80616.1"/>
    </source>
</evidence>
<dbReference type="RefSeq" id="WP_121191646.1">
    <property type="nucleotide sequence ID" value="NZ_RBWV01000004.1"/>
</dbReference>
<protein>
    <submittedName>
        <fullName evidence="2">MtN3 and saliva related transmembrane protein</fullName>
    </submittedName>
</protein>
<dbReference type="Gene3D" id="1.20.1280.290">
    <property type="match status" value="1"/>
</dbReference>
<dbReference type="EMBL" id="RBWV01000004">
    <property type="protein sequence ID" value="RKS80616.1"/>
    <property type="molecule type" value="Genomic_DNA"/>
</dbReference>
<evidence type="ECO:0000313" key="3">
    <source>
        <dbReference type="Proteomes" id="UP000281955"/>
    </source>
</evidence>
<sequence>MTLSTLGLLAGALTTGAWLPQLARTWRRGSAEDISWPYLAAFGSGVVGWLVYGLLSADTAICVANGVTLALLVGLVLLKSGALGGVRSPLRASRPD</sequence>
<feature type="transmembrane region" description="Helical" evidence="1">
    <location>
        <begin position="67"/>
        <end position="86"/>
    </location>
</feature>
<dbReference type="InterPro" id="IPR004316">
    <property type="entry name" value="SWEET_rpt"/>
</dbReference>
<name>A0A420XUV8_9ACTN</name>
<gene>
    <name evidence="2" type="ORF">CLV35_0289</name>
</gene>
<dbReference type="InParanoid" id="A0A420XUV8"/>
<dbReference type="GO" id="GO:0016020">
    <property type="term" value="C:membrane"/>
    <property type="evidence" value="ECO:0007669"/>
    <property type="project" value="InterPro"/>
</dbReference>